<comment type="caution">
    <text evidence="5">The sequence shown here is derived from an EMBL/GenBank/DDBJ whole genome shotgun (WGS) entry which is preliminary data.</text>
</comment>
<evidence type="ECO:0000256" key="2">
    <source>
        <dbReference type="SAM" id="SignalP"/>
    </source>
</evidence>
<accession>A0A261FEV6</accession>
<feature type="chain" id="PRO_5013147846" evidence="2">
    <location>
        <begin position="19"/>
        <end position="1185"/>
    </location>
</feature>
<keyword evidence="2" id="KW-0732">Signal</keyword>
<evidence type="ECO:0000256" key="1">
    <source>
        <dbReference type="SAM" id="MobiDB-lite"/>
    </source>
</evidence>
<feature type="signal peptide" evidence="2">
    <location>
        <begin position="1"/>
        <end position="18"/>
    </location>
</feature>
<dbReference type="GO" id="GO:0005975">
    <property type="term" value="P:carbohydrate metabolic process"/>
    <property type="evidence" value="ECO:0007669"/>
    <property type="project" value="UniProtKB-ARBA"/>
</dbReference>
<feature type="domain" description="Bacterial Ig-like" evidence="3">
    <location>
        <begin position="868"/>
        <end position="965"/>
    </location>
</feature>
<protein>
    <submittedName>
        <fullName evidence="5">Uncharacterized protein</fullName>
    </submittedName>
</protein>
<dbReference type="AlphaFoldDB" id="A0A261FEV6"/>
<dbReference type="Pfam" id="PF16640">
    <property type="entry name" value="Big_3_5"/>
    <property type="match status" value="2"/>
</dbReference>
<keyword evidence="6" id="KW-1185">Reference proteome</keyword>
<evidence type="ECO:0000259" key="3">
    <source>
        <dbReference type="Pfam" id="PF16640"/>
    </source>
</evidence>
<reference evidence="5 6" key="1">
    <citation type="journal article" date="2017" name="BMC Genomics">
        <title>Comparative genomic and phylogenomic analyses of the Bifidobacteriaceae family.</title>
        <authorList>
            <person name="Lugli G.A."/>
            <person name="Milani C."/>
            <person name="Turroni F."/>
            <person name="Duranti S."/>
            <person name="Mancabelli L."/>
            <person name="Mangifesta M."/>
            <person name="Ferrario C."/>
            <person name="Modesto M."/>
            <person name="Mattarelli P."/>
            <person name="Jiri K."/>
            <person name="van Sinderen D."/>
            <person name="Ventura M."/>
        </authorList>
    </citation>
    <scope>NUCLEOTIDE SEQUENCE [LARGE SCALE GENOMIC DNA]</scope>
    <source>
        <strain evidence="5 6">DSM 100196</strain>
    </source>
</reference>
<feature type="region of interest" description="Disordered" evidence="1">
    <location>
        <begin position="18"/>
        <end position="86"/>
    </location>
</feature>
<dbReference type="Proteomes" id="UP000216871">
    <property type="component" value="Unassembled WGS sequence"/>
</dbReference>
<dbReference type="RefSeq" id="WP_233428252.1">
    <property type="nucleotide sequence ID" value="NZ_MWWW01000026.1"/>
</dbReference>
<dbReference type="InterPro" id="IPR032109">
    <property type="entry name" value="Big_3_5"/>
</dbReference>
<name>A0A261FEV6_9BIFI</name>
<evidence type="ECO:0000313" key="5">
    <source>
        <dbReference type="EMBL" id="OZG57701.1"/>
    </source>
</evidence>
<dbReference type="InterPro" id="IPR013783">
    <property type="entry name" value="Ig-like_fold"/>
</dbReference>
<sequence length="1185" mass="119257">MLAAVCLSCMVPVSPAAAVEGNDTAGTPDTSVHRNGDTDVTGQHAPSASTDENGADDAPDATVDGDGIAADEPNADTPPADDTSKTSVTYRYYDTENGEWKTGQPDTYTTVTSSTRTWSNGWYVAEGNVTIDDRVTVSGSVHLILKDGATLDANKGITVESGKSLTIYVQSENPDNQGALNATGSGQGAGIGGSSEKKTAGAITIHGGSVTARGDQAGIGGVAATTNNGTDDAKGTKAAEDGAVIVYGGKVNATGESSHYERSAGIAGDAITVHGGTIVATGGKSTNRTGGDGINGGTVAVSGGNVTATGGQSSFFTSGAGINGGTVTVTGGNVTAMGGSNDYGGVGINGNTVTVTGGTVTATGGSGASGGAGIGGPTGAGGKVIITGGTVTATGGNGEWGIGDKCGAAGIGGVSGKPGGTVTINGGVVIAKGGNGSNGGGAGIGGGGNVGSKNGGAGGTVTITGGTVTASGGTAIDAKDKHASGIGAGSDNSSHGSFAVENGVVDASSIGDQNNKAEWNGIVFEGSDGQIYLSGDGTSFTLQQDLSIPAGKTLTVPEGVTLTIPKDVTLTIPENGKLVVSQGAALENNGTITGKGTLDGQGELTGNAPSGSITMSDGLRKETTITVSVTPSESVTAGSEITITATVTQAAQESQTSTSTMTQAGAMPVASGTVDFYRVSAVDGQSSDLGTKLNKEPVVVDKNGKAELKVTVDGTWSESTIKAVYSADDSDGLPWLKSSTDEIKLTVDLVKTETAVTISASSVTIGSAATVTAKVTAQGDSAMQVSAGTVEFLLDAVEGEGGVSLGLATVSSGKATLDVVVFDEHWILGKHTITAKYSGTTTYAASEGMASLTVTSTPSNTTIAIDPPGSVTFGASIKAITATVVTDKGTSVTDGKVTFLLDVKDGKPSVQLGEAEVKNGAAVLENIDISGDNWKLGEHAITAKYSGSEQSPWYEPSEDSAEVTVIAPAPTPSPSPSPYMGLTVSSKPNKVEYRIGEAFDGTGMVVKYRNHVLGPDQYTVALDTSVPGKVKAFVTLDSDPSQTTSFEVTVVVSDVQVHRLYNRWGGEHFYTAGETEYRALVKAGWRDEGVAFTMADYGTPVYRLYLKGGKHLFTTSRRERDALKAAGWRYEGVAFHVRDDGTAKSPVHRLYSPWSGDHLLTTSTSERGVLVLFGWRYEGVAFQAK</sequence>
<evidence type="ECO:0000313" key="6">
    <source>
        <dbReference type="Proteomes" id="UP000216871"/>
    </source>
</evidence>
<proteinExistence type="predicted"/>
<dbReference type="Gene3D" id="2.60.40.10">
    <property type="entry name" value="Immunoglobulins"/>
    <property type="match status" value="2"/>
</dbReference>
<gene>
    <name evidence="5" type="ORF">BMYO_1841</name>
</gene>
<evidence type="ECO:0000259" key="4">
    <source>
        <dbReference type="Pfam" id="PF18885"/>
    </source>
</evidence>
<dbReference type="EMBL" id="MWWW01000026">
    <property type="protein sequence ID" value="OZG57701.1"/>
    <property type="molecule type" value="Genomic_DNA"/>
</dbReference>
<organism evidence="5 6">
    <name type="scientific">Bifidobacterium myosotis</name>
    <dbReference type="NCBI Taxonomy" id="1630166"/>
    <lineage>
        <taxon>Bacteria</taxon>
        <taxon>Bacillati</taxon>
        <taxon>Actinomycetota</taxon>
        <taxon>Actinomycetes</taxon>
        <taxon>Bifidobacteriales</taxon>
        <taxon>Bifidobacteriaceae</taxon>
        <taxon>Bifidobacterium</taxon>
    </lineage>
</organism>
<feature type="compositionally biased region" description="Polar residues" evidence="1">
    <location>
        <begin position="38"/>
        <end position="52"/>
    </location>
</feature>
<feature type="domain" description="DUF5648" evidence="4">
    <location>
        <begin position="1056"/>
        <end position="1184"/>
    </location>
</feature>
<dbReference type="InterPro" id="IPR043708">
    <property type="entry name" value="DUF5648"/>
</dbReference>
<feature type="domain" description="Bacterial Ig-like" evidence="3">
    <location>
        <begin position="757"/>
        <end position="855"/>
    </location>
</feature>
<dbReference type="Pfam" id="PF18885">
    <property type="entry name" value="DUF5648"/>
    <property type="match status" value="1"/>
</dbReference>